<keyword evidence="1" id="KW-0472">Membrane</keyword>
<feature type="transmembrane region" description="Helical" evidence="1">
    <location>
        <begin position="36"/>
        <end position="54"/>
    </location>
</feature>
<name>A0A0V0GKS6_SOLCH</name>
<evidence type="ECO:0000256" key="1">
    <source>
        <dbReference type="SAM" id="Phobius"/>
    </source>
</evidence>
<dbReference type="EMBL" id="GEDG01037042">
    <property type="protein sequence ID" value="JAP08359.1"/>
    <property type="molecule type" value="Transcribed_RNA"/>
</dbReference>
<sequence length="64" mass="7589">MNDPDSMLFEVCISCYSLYSSEDMIFHFFVPKASRFSLSNKIAFFAAFVFLFILQEKIQERQIF</sequence>
<proteinExistence type="predicted"/>
<protein>
    <submittedName>
        <fullName evidence="2">Putative ovule protein</fullName>
    </submittedName>
</protein>
<evidence type="ECO:0000313" key="2">
    <source>
        <dbReference type="EMBL" id="JAP08359.1"/>
    </source>
</evidence>
<keyword evidence="1" id="KW-1133">Transmembrane helix</keyword>
<reference evidence="2" key="1">
    <citation type="submission" date="2015-12" db="EMBL/GenBank/DDBJ databases">
        <title>Gene expression during late stages of embryo sac development: a critical building block for successful pollen-pistil interactions.</title>
        <authorList>
            <person name="Liu Y."/>
            <person name="Joly V."/>
            <person name="Sabar M."/>
            <person name="Matton D.P."/>
        </authorList>
    </citation>
    <scope>NUCLEOTIDE SEQUENCE</scope>
</reference>
<dbReference type="AlphaFoldDB" id="A0A0V0GKS6"/>
<organism evidence="2">
    <name type="scientific">Solanum chacoense</name>
    <name type="common">Chaco potato</name>
    <dbReference type="NCBI Taxonomy" id="4108"/>
    <lineage>
        <taxon>Eukaryota</taxon>
        <taxon>Viridiplantae</taxon>
        <taxon>Streptophyta</taxon>
        <taxon>Embryophyta</taxon>
        <taxon>Tracheophyta</taxon>
        <taxon>Spermatophyta</taxon>
        <taxon>Magnoliopsida</taxon>
        <taxon>eudicotyledons</taxon>
        <taxon>Gunneridae</taxon>
        <taxon>Pentapetalae</taxon>
        <taxon>asterids</taxon>
        <taxon>lamiids</taxon>
        <taxon>Solanales</taxon>
        <taxon>Solanaceae</taxon>
        <taxon>Solanoideae</taxon>
        <taxon>Solaneae</taxon>
        <taxon>Solanum</taxon>
    </lineage>
</organism>
<accession>A0A0V0GKS6</accession>
<keyword evidence="1" id="KW-0812">Transmembrane</keyword>